<keyword evidence="1" id="KW-0472">Membrane</keyword>
<evidence type="ECO:0000313" key="2">
    <source>
        <dbReference type="EMBL" id="SMD43154.1"/>
    </source>
</evidence>
<name>A0A1W2H309_9BACT</name>
<organism evidence="2 3">
    <name type="scientific">Aquiflexum balticum DSM 16537</name>
    <dbReference type="NCBI Taxonomy" id="758820"/>
    <lineage>
        <taxon>Bacteria</taxon>
        <taxon>Pseudomonadati</taxon>
        <taxon>Bacteroidota</taxon>
        <taxon>Cytophagia</taxon>
        <taxon>Cytophagales</taxon>
        <taxon>Cyclobacteriaceae</taxon>
        <taxon>Aquiflexum</taxon>
    </lineage>
</organism>
<dbReference type="STRING" id="758820.SAMN00777080_1735"/>
<dbReference type="AlphaFoldDB" id="A0A1W2H309"/>
<evidence type="ECO:0000256" key="1">
    <source>
        <dbReference type="SAM" id="Phobius"/>
    </source>
</evidence>
<reference evidence="3" key="1">
    <citation type="submission" date="2017-04" db="EMBL/GenBank/DDBJ databases">
        <authorList>
            <person name="Varghese N."/>
            <person name="Submissions S."/>
        </authorList>
    </citation>
    <scope>NUCLEOTIDE SEQUENCE [LARGE SCALE GENOMIC DNA]</scope>
    <source>
        <strain evidence="3">DSM 16537</strain>
    </source>
</reference>
<proteinExistence type="predicted"/>
<gene>
    <name evidence="2" type="ORF">SAMN00777080_1735</name>
</gene>
<sequence length="456" mass="50383">MKEQFDKRLVEKIKDSFEQFQEPLDPVELEKFRKLYLGKKNKGFFSLSGIWWGGIAASIIIGAFIVFQKDEIQNNLIDSSQELISSNEKNVTEGLIPADTANTSSGSLEQSNLESSGEVQEALDKEVQVRITSIEENTGIGKVTTPGNNLIEINSNALGDIARNNEIQLEKKERVYDPFITSIKEPSEVIVADESEQEAIDYIQNWLGDEKEINLSNTLVKVEGKKEPLKLGVLVAPQTISNTTQTLNLGAGIMSEFSFSRRIKLDVGLAYARQHIEPTSGGMINFSSADLSNSNFGLSLAEDARSAILSGNYINASNELSFGQLEIPINLKFKVLENKSSDLYVVSGFSNMLYLNQQNVTTFNAVNLSQPNFSSSNQVVETFTQTQRPDSGSGNVDSGQMLNLGVGFEQSLKNGTFISIEPFYKLSLGTQTFSNQQFSIGGVNLRMNFQIKNKKE</sequence>
<dbReference type="EMBL" id="LT838813">
    <property type="protein sequence ID" value="SMD43154.1"/>
    <property type="molecule type" value="Genomic_DNA"/>
</dbReference>
<feature type="transmembrane region" description="Helical" evidence="1">
    <location>
        <begin position="43"/>
        <end position="67"/>
    </location>
</feature>
<keyword evidence="1" id="KW-0812">Transmembrane</keyword>
<keyword evidence="3" id="KW-1185">Reference proteome</keyword>
<accession>A0A1W2H309</accession>
<dbReference type="Proteomes" id="UP000192333">
    <property type="component" value="Chromosome I"/>
</dbReference>
<dbReference type="OrthoDB" id="1419682at2"/>
<keyword evidence="1" id="KW-1133">Transmembrane helix</keyword>
<evidence type="ECO:0000313" key="3">
    <source>
        <dbReference type="Proteomes" id="UP000192333"/>
    </source>
</evidence>
<evidence type="ECO:0008006" key="4">
    <source>
        <dbReference type="Google" id="ProtNLM"/>
    </source>
</evidence>
<dbReference type="RefSeq" id="WP_084119895.1">
    <property type="nucleotide sequence ID" value="NZ_LT838813.1"/>
</dbReference>
<protein>
    <recommendedName>
        <fullName evidence="4">Outer membrane protein beta-barrel domain-containing protein</fullName>
    </recommendedName>
</protein>